<evidence type="ECO:0000313" key="1">
    <source>
        <dbReference type="EMBL" id="KAA9346155.1"/>
    </source>
</evidence>
<dbReference type="Pfam" id="PF13743">
    <property type="entry name" value="Thioredoxin_5"/>
    <property type="match status" value="1"/>
</dbReference>
<accession>A0A5N1JA13</accession>
<dbReference type="PANTHER" id="PTHR13887">
    <property type="entry name" value="GLUTATHIONE S-TRANSFERASE KAPPA"/>
    <property type="match status" value="1"/>
</dbReference>
<reference evidence="1 2" key="1">
    <citation type="submission" date="2019-09" db="EMBL/GenBank/DDBJ databases">
        <title>Genome sequence of Adhaeribacter sp. M2.</title>
        <authorList>
            <person name="Srinivasan S."/>
        </authorList>
    </citation>
    <scope>NUCLEOTIDE SEQUENCE [LARGE SCALE GENOMIC DNA]</scope>
    <source>
        <strain evidence="1 2">M2</strain>
    </source>
</reference>
<dbReference type="EMBL" id="VTWT01000001">
    <property type="protein sequence ID" value="KAA9346155.1"/>
    <property type="molecule type" value="Genomic_DNA"/>
</dbReference>
<dbReference type="Gene3D" id="1.10.472.60">
    <property type="entry name" value="putative protein disulfide isomerase domain"/>
    <property type="match status" value="1"/>
</dbReference>
<name>A0A5N1JA13_9BACT</name>
<dbReference type="InterPro" id="IPR036249">
    <property type="entry name" value="Thioredoxin-like_sf"/>
</dbReference>
<organism evidence="1 2">
    <name type="scientific">Adhaeribacter soli</name>
    <dbReference type="NCBI Taxonomy" id="2607655"/>
    <lineage>
        <taxon>Bacteria</taxon>
        <taxon>Pseudomonadati</taxon>
        <taxon>Bacteroidota</taxon>
        <taxon>Cytophagia</taxon>
        <taxon>Cytophagales</taxon>
        <taxon>Hymenobacteraceae</taxon>
        <taxon>Adhaeribacter</taxon>
    </lineage>
</organism>
<dbReference type="RefSeq" id="WP_150902303.1">
    <property type="nucleotide sequence ID" value="NZ_VTWT01000001.1"/>
</dbReference>
<dbReference type="PANTHER" id="PTHR13887:SF54">
    <property type="entry name" value="DSBA FAMILY PROTEIN"/>
    <property type="match status" value="1"/>
</dbReference>
<comment type="caution">
    <text evidence="1">The sequence shown here is derived from an EMBL/GenBank/DDBJ whole genome shotgun (WGS) entry which is preliminary data.</text>
</comment>
<dbReference type="Gene3D" id="3.40.30.10">
    <property type="entry name" value="Glutaredoxin"/>
    <property type="match status" value="1"/>
</dbReference>
<gene>
    <name evidence="1" type="ORF">F0P94_03470</name>
</gene>
<sequence>MQQEENKPRLLYFTDPMCPWSYGFAPEISKLYGEYQEYVDLRLVMGGLEVDNNLVLTEPVKHEMARQWIRVQDITGRRFNFNFFNNKENYLYNTEPACRAAVTVRYLHNEVAFDIFKAMQENFFVEGEDLTQEDSLVDVLLKFDVDEEDFLNMFHSENMHLETQDDFDLTSRIGVNVFPSVYLQADNSLTLITRGYKPYMDMMPRLEEALYRVGVLS</sequence>
<evidence type="ECO:0000313" key="2">
    <source>
        <dbReference type="Proteomes" id="UP000326570"/>
    </source>
</evidence>
<dbReference type="Proteomes" id="UP000326570">
    <property type="component" value="Unassembled WGS sequence"/>
</dbReference>
<protein>
    <submittedName>
        <fullName evidence="1">DsbA family protein</fullName>
    </submittedName>
</protein>
<keyword evidence="2" id="KW-1185">Reference proteome</keyword>
<dbReference type="AlphaFoldDB" id="A0A5N1JA13"/>
<proteinExistence type="predicted"/>
<dbReference type="SUPFAM" id="SSF52833">
    <property type="entry name" value="Thioredoxin-like"/>
    <property type="match status" value="1"/>
</dbReference>
<dbReference type="CDD" id="cd03025">
    <property type="entry name" value="DsbA_FrnE_like"/>
    <property type="match status" value="1"/>
</dbReference>